<dbReference type="NCBIfam" id="TIGR03888">
    <property type="entry name" value="nitrile_beta"/>
    <property type="match status" value="1"/>
</dbReference>
<gene>
    <name evidence="8" type="ORF">SAMN04488118_105282</name>
</gene>
<evidence type="ECO:0000313" key="9">
    <source>
        <dbReference type="Proteomes" id="UP000198767"/>
    </source>
</evidence>
<dbReference type="STRING" id="1156985.SAMN04488118_105282"/>
<sequence length="220" mass="24118">MNGGADLGGMMGFGPVVQEENEPLFHAPWEARVLGMVVALGACGKWNLDMSRYARETMPTAEYLSADYYSIWLDAAVRLLKERGMISDGELETAKALIPPVEVARKLAAKDVAAVLNAGGPANRPEEGTPVFAVGDMVQTINDHPVTHTRMARYARGKSGKIVKVHGFHVFPDSSAHGEGENPQWLYKVTFSAQELWGRQGNPHDTVSLDLWEPYLRATQ</sequence>
<reference evidence="8 9" key="1">
    <citation type="submission" date="2016-10" db="EMBL/GenBank/DDBJ databases">
        <authorList>
            <person name="de Groot N.N."/>
        </authorList>
    </citation>
    <scope>NUCLEOTIDE SEQUENCE [LARGE SCALE GENOMIC DNA]</scope>
    <source>
        <strain evidence="8 9">U95</strain>
    </source>
</reference>
<dbReference type="SUPFAM" id="SSF50090">
    <property type="entry name" value="Electron transport accessory proteins"/>
    <property type="match status" value="1"/>
</dbReference>
<accession>A0A1G5QU90</accession>
<comment type="similarity">
    <text evidence="2 5">Belongs to the nitrile hydratase subunit beta family.</text>
</comment>
<dbReference type="InterPro" id="IPR049054">
    <property type="entry name" value="CN_hydtase_beta-like_N"/>
</dbReference>
<dbReference type="EMBL" id="FMWG01000005">
    <property type="protein sequence ID" value="SCZ64639.1"/>
    <property type="molecule type" value="Genomic_DNA"/>
</dbReference>
<dbReference type="InterPro" id="IPR024690">
    <property type="entry name" value="CN_hydtase_beta_dom_C"/>
</dbReference>
<evidence type="ECO:0000259" key="7">
    <source>
        <dbReference type="Pfam" id="PF21006"/>
    </source>
</evidence>
<keyword evidence="3 5" id="KW-0456">Lyase</keyword>
<evidence type="ECO:0000259" key="6">
    <source>
        <dbReference type="Pfam" id="PF02211"/>
    </source>
</evidence>
<dbReference type="InterPro" id="IPR003168">
    <property type="entry name" value="Nitrile_hydratase_bsu"/>
</dbReference>
<comment type="function">
    <text evidence="1 5">NHase catalyzes the hydration of various nitrile compounds to the corresponding amides.</text>
</comment>
<feature type="domain" description="Nitrile hydratase beta subunit" evidence="6">
    <location>
        <begin position="121"/>
        <end position="217"/>
    </location>
</feature>
<dbReference type="RefSeq" id="WP_090218681.1">
    <property type="nucleotide sequence ID" value="NZ_CANLDO010000027.1"/>
</dbReference>
<dbReference type="Gene3D" id="2.30.30.50">
    <property type="match status" value="1"/>
</dbReference>
<dbReference type="Pfam" id="PF21006">
    <property type="entry name" value="NHase_beta_N"/>
    <property type="match status" value="1"/>
</dbReference>
<evidence type="ECO:0000256" key="2">
    <source>
        <dbReference type="ARBA" id="ARBA00009098"/>
    </source>
</evidence>
<evidence type="ECO:0000256" key="5">
    <source>
        <dbReference type="PIRNR" id="PIRNR001427"/>
    </source>
</evidence>
<dbReference type="InterPro" id="IPR008990">
    <property type="entry name" value="Elect_transpt_acc-like_dom_sf"/>
</dbReference>
<name>A0A1G5QU90_9RHOB</name>
<proteinExistence type="inferred from homology"/>
<dbReference type="InterPro" id="IPR042262">
    <property type="entry name" value="CN_hydtase_beta_C"/>
</dbReference>
<dbReference type="PIRSF" id="PIRSF001427">
    <property type="entry name" value="NHase_beta"/>
    <property type="match status" value="1"/>
</dbReference>
<dbReference type="Proteomes" id="UP000198767">
    <property type="component" value="Unassembled WGS sequence"/>
</dbReference>
<dbReference type="GO" id="GO:0018822">
    <property type="term" value="F:nitrile hydratase activity"/>
    <property type="evidence" value="ECO:0007669"/>
    <property type="project" value="UniProtKB-EC"/>
</dbReference>
<protein>
    <recommendedName>
        <fullName evidence="5">Nitrile hydratase subunit beta</fullName>
        <shortName evidence="5">NHase</shortName>
        <ecNumber evidence="5">4.2.1.84</ecNumber>
    </recommendedName>
</protein>
<dbReference type="EC" id="4.2.1.84" evidence="5"/>
<dbReference type="GO" id="GO:0046914">
    <property type="term" value="F:transition metal ion binding"/>
    <property type="evidence" value="ECO:0007669"/>
    <property type="project" value="InterPro"/>
</dbReference>
<evidence type="ECO:0000256" key="4">
    <source>
        <dbReference type="ARBA" id="ARBA00044877"/>
    </source>
</evidence>
<evidence type="ECO:0000256" key="1">
    <source>
        <dbReference type="ARBA" id="ARBA00004042"/>
    </source>
</evidence>
<feature type="domain" description="Nitrile hydratase beta subunit-like N-terminal" evidence="7">
    <location>
        <begin position="1"/>
        <end position="98"/>
    </location>
</feature>
<dbReference type="OrthoDB" id="3478924at2"/>
<dbReference type="Gene3D" id="1.10.472.20">
    <property type="entry name" value="Nitrile hydratase, beta subunit"/>
    <property type="match status" value="1"/>
</dbReference>
<keyword evidence="9" id="KW-1185">Reference proteome</keyword>
<evidence type="ECO:0000256" key="3">
    <source>
        <dbReference type="ARBA" id="ARBA00023239"/>
    </source>
</evidence>
<dbReference type="AlphaFoldDB" id="A0A1G5QU90"/>
<evidence type="ECO:0000313" key="8">
    <source>
        <dbReference type="EMBL" id="SCZ64639.1"/>
    </source>
</evidence>
<dbReference type="Pfam" id="PF02211">
    <property type="entry name" value="NHase_beta_C"/>
    <property type="match status" value="1"/>
</dbReference>
<organism evidence="8 9">
    <name type="scientific">Epibacterium ulvae</name>
    <dbReference type="NCBI Taxonomy" id="1156985"/>
    <lineage>
        <taxon>Bacteria</taxon>
        <taxon>Pseudomonadati</taxon>
        <taxon>Pseudomonadota</taxon>
        <taxon>Alphaproteobacteria</taxon>
        <taxon>Rhodobacterales</taxon>
        <taxon>Roseobacteraceae</taxon>
        <taxon>Epibacterium</taxon>
    </lineage>
</organism>
<comment type="catalytic activity">
    <reaction evidence="4 5">
        <text>an aliphatic primary amide = an aliphatic nitrile + H2O</text>
        <dbReference type="Rhea" id="RHEA:12673"/>
        <dbReference type="ChEBI" id="CHEBI:15377"/>
        <dbReference type="ChEBI" id="CHEBI:65285"/>
        <dbReference type="ChEBI" id="CHEBI:80291"/>
        <dbReference type="EC" id="4.2.1.84"/>
    </reaction>
</comment>